<dbReference type="InterPro" id="IPR013655">
    <property type="entry name" value="PAS_fold_3"/>
</dbReference>
<evidence type="ECO:0000313" key="4">
    <source>
        <dbReference type="Proteomes" id="UP000051587"/>
    </source>
</evidence>
<dbReference type="SUPFAM" id="SSF55785">
    <property type="entry name" value="PYP-like sensor domain (PAS domain)"/>
    <property type="match status" value="1"/>
</dbReference>
<protein>
    <submittedName>
        <fullName evidence="3">Aerotaxis receptor</fullName>
    </submittedName>
</protein>
<feature type="domain" description="PAS fold-3" evidence="2">
    <location>
        <begin position="53"/>
        <end position="124"/>
    </location>
</feature>
<dbReference type="InterPro" id="IPR035965">
    <property type="entry name" value="PAS-like_dom_sf"/>
</dbReference>
<dbReference type="CDD" id="cd00130">
    <property type="entry name" value="PAS"/>
    <property type="match status" value="1"/>
</dbReference>
<dbReference type="OrthoDB" id="266313at2"/>
<dbReference type="AlphaFoldDB" id="A0A0P1G1U8"/>
<dbReference type="STRING" id="53501.SAMN04488043_105112"/>
<dbReference type="Pfam" id="PF08447">
    <property type="entry name" value="PAS_3"/>
    <property type="match status" value="1"/>
</dbReference>
<reference evidence="3 4" key="1">
    <citation type="submission" date="2015-09" db="EMBL/GenBank/DDBJ databases">
        <authorList>
            <consortium name="Swine Surveillance"/>
        </authorList>
    </citation>
    <scope>NUCLEOTIDE SEQUENCE [LARGE SCALE GENOMIC DNA]</scope>
    <source>
        <strain evidence="3 4">CECT 4357</strain>
    </source>
</reference>
<dbReference type="Gene3D" id="3.30.450.20">
    <property type="entry name" value="PAS domain"/>
    <property type="match status" value="1"/>
</dbReference>
<keyword evidence="1" id="KW-0175">Coiled coil</keyword>
<dbReference type="Proteomes" id="UP000051587">
    <property type="component" value="Unassembled WGS sequence"/>
</dbReference>
<organism evidence="3 4">
    <name type="scientific">Thalassovita gelatinovora</name>
    <name type="common">Thalassobius gelatinovorus</name>
    <dbReference type="NCBI Taxonomy" id="53501"/>
    <lineage>
        <taxon>Bacteria</taxon>
        <taxon>Pseudomonadati</taxon>
        <taxon>Pseudomonadota</taxon>
        <taxon>Alphaproteobacteria</taxon>
        <taxon>Rhodobacterales</taxon>
        <taxon>Roseobacteraceae</taxon>
        <taxon>Thalassovita</taxon>
    </lineage>
</organism>
<evidence type="ECO:0000259" key="2">
    <source>
        <dbReference type="Pfam" id="PF08447"/>
    </source>
</evidence>
<evidence type="ECO:0000256" key="1">
    <source>
        <dbReference type="SAM" id="Coils"/>
    </source>
</evidence>
<dbReference type="EMBL" id="CYSA01000025">
    <property type="protein sequence ID" value="CUH66688.1"/>
    <property type="molecule type" value="Genomic_DNA"/>
</dbReference>
<gene>
    <name evidence="3" type="primary">aer_1</name>
    <name evidence="3" type="ORF">TG4357_02576</name>
</gene>
<evidence type="ECO:0000313" key="3">
    <source>
        <dbReference type="EMBL" id="CUH66688.1"/>
    </source>
</evidence>
<name>A0A0P1G1U8_THAGE</name>
<sequence length="425" mass="48239">MNTMTVNDFEAAKNPVQDYARSRTVSEVNVEEPFNVEEIFFSRTDTRGVIEAYNSVFVRVSGCSASELKGAPHKIIRHSHMPKGVFWVLWNGLQHGQSVGAYVKNKSKDGHYYWVFALVTPLEDGGYLSLRIKPTSPQLKLVEELYKDICKLEQEQNLSPEESAKVIAQRLADLGFPTYGAFQAHALHQEFEARRIAIGLPPFPDLTQSETLAVTSEKLRQELNNLTAEFQNAEILTANMKIFAAKLVVGRATINEIAKNYDLMLKDIQNHLKTLAVPPVDRGLWDAPKELSAYFMICASHLVTEMCEFFDSEKHHSEGVDWEAEKHLLDQLRRSYDLKSEKAIEFGLQSAMAIQRRTDFLQRMVLGLSTVRIACRVEAGMLRDHAKGLETIVSRLDQFHDEIEAHLEKIKLYVATILHSVEHPD</sequence>
<feature type="coiled-coil region" evidence="1">
    <location>
        <begin position="209"/>
        <end position="236"/>
    </location>
</feature>
<dbReference type="InterPro" id="IPR000014">
    <property type="entry name" value="PAS"/>
</dbReference>
<accession>A0A0P1G1U8</accession>
<keyword evidence="3" id="KW-0675">Receptor</keyword>
<dbReference type="RefSeq" id="WP_058263297.1">
    <property type="nucleotide sequence ID" value="NZ_CP051181.1"/>
</dbReference>
<keyword evidence="4" id="KW-1185">Reference proteome</keyword>
<proteinExistence type="predicted"/>